<protein>
    <submittedName>
        <fullName evidence="1">Uncharacterized protein</fullName>
    </submittedName>
</protein>
<gene>
    <name evidence="1" type="ORF">AMSG_06312</name>
</gene>
<name>A0A0L0DCW4_THETB</name>
<dbReference type="Proteomes" id="UP000054408">
    <property type="component" value="Unassembled WGS sequence"/>
</dbReference>
<dbReference type="GeneID" id="25565499"/>
<dbReference type="AlphaFoldDB" id="A0A0L0DCW4"/>
<sequence>MVPSSSTDSGNGGADGVVVRLFVTHPTSAGWPRWTTLWCAALDAAWGGAAPVADIQFVLLAGPSSDLPPCPSADAEVRELPQSLHIMRHTPAEYAALLGSTGTTASDDVPKAGPWIGAALESWLVEHGVSHWGWMAPDVVLGAALGSLVAGHPDAVLSVYPRAAECPPDAATQLSESVTVVPVNASLAHALASGKNSLAVALSAVLSSSPDREVLASFAGFNASAPHPPPLLWSPTILAYNRRTDAPRADSGACGGWYVVDVARDAPRPERCVDVVDHGHIPMAVLPAALEVEHWAEDATVLIEDGQAGVTTLPGVQGDEATG</sequence>
<proteinExistence type="predicted"/>
<evidence type="ECO:0000313" key="1">
    <source>
        <dbReference type="EMBL" id="KNC50172.1"/>
    </source>
</evidence>
<dbReference type="RefSeq" id="XP_013757010.1">
    <property type="nucleotide sequence ID" value="XM_013901556.1"/>
</dbReference>
<dbReference type="EMBL" id="GL349460">
    <property type="protein sequence ID" value="KNC50172.1"/>
    <property type="molecule type" value="Genomic_DNA"/>
</dbReference>
<keyword evidence="2" id="KW-1185">Reference proteome</keyword>
<evidence type="ECO:0000313" key="2">
    <source>
        <dbReference type="Proteomes" id="UP000054408"/>
    </source>
</evidence>
<reference evidence="1 2" key="1">
    <citation type="submission" date="2010-05" db="EMBL/GenBank/DDBJ databases">
        <title>The Genome Sequence of Thecamonas trahens ATCC 50062.</title>
        <authorList>
            <consortium name="The Broad Institute Genome Sequencing Platform"/>
            <person name="Russ C."/>
            <person name="Cuomo C."/>
            <person name="Shea T."/>
            <person name="Young S.K."/>
            <person name="Zeng Q."/>
            <person name="Koehrsen M."/>
            <person name="Haas B."/>
            <person name="Borodovsky M."/>
            <person name="Guigo R."/>
            <person name="Alvarado L."/>
            <person name="Berlin A."/>
            <person name="Bochicchio J."/>
            <person name="Borenstein D."/>
            <person name="Chapman S."/>
            <person name="Chen Z."/>
            <person name="Freedman E."/>
            <person name="Gellesch M."/>
            <person name="Goldberg J."/>
            <person name="Griggs A."/>
            <person name="Gujja S."/>
            <person name="Heilman E."/>
            <person name="Heiman D."/>
            <person name="Hepburn T."/>
            <person name="Howarth C."/>
            <person name="Jen D."/>
            <person name="Larson L."/>
            <person name="Mehta T."/>
            <person name="Park D."/>
            <person name="Pearson M."/>
            <person name="Roberts A."/>
            <person name="Saif S."/>
            <person name="Shenoy N."/>
            <person name="Sisk P."/>
            <person name="Stolte C."/>
            <person name="Sykes S."/>
            <person name="Thomson T."/>
            <person name="Walk T."/>
            <person name="White J."/>
            <person name="Yandava C."/>
            <person name="Burger G."/>
            <person name="Gray M.W."/>
            <person name="Holland P.W.H."/>
            <person name="King N."/>
            <person name="Lang F.B.F."/>
            <person name="Roger A.J."/>
            <person name="Ruiz-Trillo I."/>
            <person name="Lander E."/>
            <person name="Nusbaum C."/>
        </authorList>
    </citation>
    <scope>NUCLEOTIDE SEQUENCE [LARGE SCALE GENOMIC DNA]</scope>
    <source>
        <strain evidence="1 2">ATCC 50062</strain>
    </source>
</reference>
<accession>A0A0L0DCW4</accession>
<organism evidence="1 2">
    <name type="scientific">Thecamonas trahens ATCC 50062</name>
    <dbReference type="NCBI Taxonomy" id="461836"/>
    <lineage>
        <taxon>Eukaryota</taxon>
        <taxon>Apusozoa</taxon>
        <taxon>Apusomonadida</taxon>
        <taxon>Apusomonadidae</taxon>
        <taxon>Thecamonas</taxon>
    </lineage>
</organism>